<evidence type="ECO:0000256" key="3">
    <source>
        <dbReference type="ARBA" id="ARBA00022448"/>
    </source>
</evidence>
<proteinExistence type="inferred from homology"/>
<comment type="subcellular location">
    <subcellularLocation>
        <location evidence="1">Membrane</location>
        <topology evidence="1">Multi-pass membrane protein</topology>
    </subcellularLocation>
</comment>
<dbReference type="RefSeq" id="XP_056682994.1">
    <property type="nucleotide sequence ID" value="XM_056827016.1"/>
</dbReference>
<reference evidence="8" key="1">
    <citation type="journal article" date="2021" name="Nat. Commun.">
        <title>Genomic analyses provide insights into spinach domestication and the genetic basis of agronomic traits.</title>
        <authorList>
            <person name="Cai X."/>
            <person name="Sun X."/>
            <person name="Xu C."/>
            <person name="Sun H."/>
            <person name="Wang X."/>
            <person name="Ge C."/>
            <person name="Zhang Z."/>
            <person name="Wang Q."/>
            <person name="Fei Z."/>
            <person name="Jiao C."/>
            <person name="Wang Q."/>
        </authorList>
    </citation>
    <scope>NUCLEOTIDE SEQUENCE [LARGE SCALE GENOMIC DNA]</scope>
    <source>
        <strain evidence="8">cv. Varoflay</strain>
    </source>
</reference>
<feature type="transmembrane region" description="Helical" evidence="7">
    <location>
        <begin position="75"/>
        <end position="94"/>
    </location>
</feature>
<feature type="transmembrane region" description="Helical" evidence="7">
    <location>
        <begin position="171"/>
        <end position="194"/>
    </location>
</feature>
<evidence type="ECO:0000256" key="4">
    <source>
        <dbReference type="ARBA" id="ARBA00022692"/>
    </source>
</evidence>
<reference evidence="9" key="2">
    <citation type="submission" date="2025-08" db="UniProtKB">
        <authorList>
            <consortium name="RefSeq"/>
        </authorList>
    </citation>
    <scope>IDENTIFICATION</scope>
    <source>
        <tissue evidence="9">Leaf</tissue>
    </source>
</reference>
<keyword evidence="4 7" id="KW-0812">Transmembrane</keyword>
<feature type="transmembrane region" description="Helical" evidence="7">
    <location>
        <begin position="301"/>
        <end position="325"/>
    </location>
</feature>
<feature type="transmembrane region" description="Helical" evidence="7">
    <location>
        <begin position="337"/>
        <end position="356"/>
    </location>
</feature>
<feature type="transmembrane region" description="Helical" evidence="7">
    <location>
        <begin position="269"/>
        <end position="289"/>
    </location>
</feature>
<keyword evidence="6 7" id="KW-0472">Membrane</keyword>
<protein>
    <submittedName>
        <fullName evidence="9">Equilibrative nucleotide transporter 1</fullName>
    </submittedName>
</protein>
<keyword evidence="5 7" id="KW-1133">Transmembrane helix</keyword>
<evidence type="ECO:0000313" key="9">
    <source>
        <dbReference type="RefSeq" id="XP_056682994.1"/>
    </source>
</evidence>
<gene>
    <name evidence="9" type="primary">LOC110781157</name>
</gene>
<feature type="transmembrane region" description="Helical" evidence="7">
    <location>
        <begin position="138"/>
        <end position="159"/>
    </location>
</feature>
<comment type="similarity">
    <text evidence="2">Belongs to the SLC29A/ENT transporter (TC 2.A.57) family.</text>
</comment>
<dbReference type="InterPro" id="IPR002259">
    <property type="entry name" value="Eqnu_transpt"/>
</dbReference>
<dbReference type="PRINTS" id="PR01130">
    <property type="entry name" value="DERENTRNSPRT"/>
</dbReference>
<feature type="transmembrane region" description="Helical" evidence="7">
    <location>
        <begin position="206"/>
        <end position="226"/>
    </location>
</feature>
<dbReference type="PIRSF" id="PIRSF016379">
    <property type="entry name" value="ENT"/>
    <property type="match status" value="1"/>
</dbReference>
<name>A0ABM3QI08_SPIOL</name>
<accession>A0ABM3QI08</accession>
<keyword evidence="8" id="KW-1185">Reference proteome</keyword>
<evidence type="ECO:0000256" key="5">
    <source>
        <dbReference type="ARBA" id="ARBA00022989"/>
    </source>
</evidence>
<feature type="transmembrane region" description="Helical" evidence="7">
    <location>
        <begin position="37"/>
        <end position="55"/>
    </location>
</feature>
<evidence type="ECO:0000313" key="8">
    <source>
        <dbReference type="Proteomes" id="UP000813463"/>
    </source>
</evidence>
<dbReference type="Pfam" id="PF01733">
    <property type="entry name" value="Nucleoside_tran"/>
    <property type="match status" value="1"/>
</dbReference>
<evidence type="ECO:0000256" key="6">
    <source>
        <dbReference type="ARBA" id="ARBA00023136"/>
    </source>
</evidence>
<sequence>MGVAVNSAADDAAVSLLNRHTPGGEAPKSIPKDSFHFAYIIYFTLGAGFLLPWNAFITAVDYFGYLYPDESVDRIFAVAYMLTGLFSLLVIIFSRRKSDAIVRINTGLGLFVVALLVVPLMDLFYIKGQSGLYDGFYVTVGALGLSGLADALVQGGLIGSAGELPARYMQAVVAGTAASGVLVSFLRIFTKAVYPQDIDGLRNSAILYFIFGIVLMIICVVFYNVAHRLPVIKYYNELILQAVKEANEANEEKGSLSGPVWEIMGRIKWHGIGIVVIYIVTLSIFPGFITEDVHSAPLGDWYPILLIAGYNVFDLVGKCLTSIYLLENENVAIGACFARLLFYPLFLGCLHGPQFFRTEIPVTVLTCLLGLTNGYLTSVLMILAPKTVQLQHSETAGILVVLFLVVGLATGSIVSWFWVI</sequence>
<feature type="transmembrane region" description="Helical" evidence="7">
    <location>
        <begin position="396"/>
        <end position="419"/>
    </location>
</feature>
<dbReference type="Proteomes" id="UP000813463">
    <property type="component" value="Chromosome 1"/>
</dbReference>
<evidence type="ECO:0000256" key="1">
    <source>
        <dbReference type="ARBA" id="ARBA00004141"/>
    </source>
</evidence>
<organism evidence="8 9">
    <name type="scientific">Spinacia oleracea</name>
    <name type="common">Spinach</name>
    <dbReference type="NCBI Taxonomy" id="3562"/>
    <lineage>
        <taxon>Eukaryota</taxon>
        <taxon>Viridiplantae</taxon>
        <taxon>Streptophyta</taxon>
        <taxon>Embryophyta</taxon>
        <taxon>Tracheophyta</taxon>
        <taxon>Spermatophyta</taxon>
        <taxon>Magnoliopsida</taxon>
        <taxon>eudicotyledons</taxon>
        <taxon>Gunneridae</taxon>
        <taxon>Pentapetalae</taxon>
        <taxon>Caryophyllales</taxon>
        <taxon>Chenopodiaceae</taxon>
        <taxon>Chenopodioideae</taxon>
        <taxon>Anserineae</taxon>
        <taxon>Spinacia</taxon>
    </lineage>
</organism>
<evidence type="ECO:0000256" key="2">
    <source>
        <dbReference type="ARBA" id="ARBA00007965"/>
    </source>
</evidence>
<feature type="transmembrane region" description="Helical" evidence="7">
    <location>
        <begin position="362"/>
        <end position="384"/>
    </location>
</feature>
<dbReference type="PANTHER" id="PTHR10332:SF10">
    <property type="entry name" value="EQUILIBRATIVE NUCLEOSIDE TRANSPORTER 4"/>
    <property type="match status" value="1"/>
</dbReference>
<feature type="transmembrane region" description="Helical" evidence="7">
    <location>
        <begin position="106"/>
        <end position="126"/>
    </location>
</feature>
<keyword evidence="3" id="KW-0813">Transport</keyword>
<dbReference type="GeneID" id="110781157"/>
<dbReference type="PANTHER" id="PTHR10332">
    <property type="entry name" value="EQUILIBRATIVE NUCLEOSIDE TRANSPORTER"/>
    <property type="match status" value="1"/>
</dbReference>
<evidence type="ECO:0000256" key="7">
    <source>
        <dbReference type="SAM" id="Phobius"/>
    </source>
</evidence>